<evidence type="ECO:0000256" key="5">
    <source>
        <dbReference type="SAM" id="SignalP"/>
    </source>
</evidence>
<proteinExistence type="inferred from homology"/>
<comment type="similarity">
    <text evidence="2">Belongs to the IL-17 family.</text>
</comment>
<dbReference type="Pfam" id="PF06083">
    <property type="entry name" value="IL17"/>
    <property type="match status" value="1"/>
</dbReference>
<feature type="chain" id="PRO_5035772552" evidence="5">
    <location>
        <begin position="17"/>
        <end position="170"/>
    </location>
</feature>
<dbReference type="SUPFAM" id="SSF57501">
    <property type="entry name" value="Cystine-knot cytokines"/>
    <property type="match status" value="1"/>
</dbReference>
<dbReference type="AlphaFoldDB" id="A0A8S1C1T8"/>
<comment type="subcellular location">
    <subcellularLocation>
        <location evidence="1">Secreted</location>
    </subcellularLocation>
</comment>
<sequence>MLVAVLLVSLLASTGGKSHFVNHPHIPWLAVQVASEAAASEATIDDCRSSSAAFLQLLLHAKSSKEAAQKIMNEFDKSSEVCPTRLSVSMDNKRMPQLLVHVQCSCEGRRCHILGGYYCTTVLGSVDILRLGSNKKMIPSHEVVPVGCVCMQRSSKKALAIQPNIENIKK</sequence>
<gene>
    <name evidence="6" type="ORF">CLODIP_2_CD06522</name>
</gene>
<keyword evidence="4 5" id="KW-0732">Signal</keyword>
<accession>A0A8S1C1T8</accession>
<evidence type="ECO:0000256" key="1">
    <source>
        <dbReference type="ARBA" id="ARBA00004613"/>
    </source>
</evidence>
<comment type="caution">
    <text evidence="6">The sequence shown here is derived from an EMBL/GenBank/DDBJ whole genome shotgun (WGS) entry which is preliminary data.</text>
</comment>
<keyword evidence="7" id="KW-1185">Reference proteome</keyword>
<dbReference type="EMBL" id="CADEPI010000022">
    <property type="protein sequence ID" value="CAB3365860.1"/>
    <property type="molecule type" value="Genomic_DNA"/>
</dbReference>
<dbReference type="Gene3D" id="2.10.90.10">
    <property type="entry name" value="Cystine-knot cytokines"/>
    <property type="match status" value="1"/>
</dbReference>
<dbReference type="Proteomes" id="UP000494165">
    <property type="component" value="Unassembled WGS sequence"/>
</dbReference>
<dbReference type="InterPro" id="IPR029034">
    <property type="entry name" value="Cystine-knot_cytokine"/>
</dbReference>
<evidence type="ECO:0000313" key="6">
    <source>
        <dbReference type="EMBL" id="CAB3365860.1"/>
    </source>
</evidence>
<name>A0A8S1C1T8_9INSE</name>
<feature type="signal peptide" evidence="5">
    <location>
        <begin position="1"/>
        <end position="16"/>
    </location>
</feature>
<dbReference type="GO" id="GO:0005125">
    <property type="term" value="F:cytokine activity"/>
    <property type="evidence" value="ECO:0007669"/>
    <property type="project" value="InterPro"/>
</dbReference>
<protein>
    <submittedName>
        <fullName evidence="6">Uncharacterized protein</fullName>
    </submittedName>
</protein>
<reference evidence="6 7" key="1">
    <citation type="submission" date="2020-04" db="EMBL/GenBank/DDBJ databases">
        <authorList>
            <person name="Alioto T."/>
            <person name="Alioto T."/>
            <person name="Gomez Garrido J."/>
        </authorList>
    </citation>
    <scope>NUCLEOTIDE SEQUENCE [LARGE SCALE GENOMIC DNA]</scope>
</reference>
<evidence type="ECO:0000256" key="2">
    <source>
        <dbReference type="ARBA" id="ARBA00007236"/>
    </source>
</evidence>
<evidence type="ECO:0000256" key="3">
    <source>
        <dbReference type="ARBA" id="ARBA00022525"/>
    </source>
</evidence>
<evidence type="ECO:0000256" key="4">
    <source>
        <dbReference type="ARBA" id="ARBA00022729"/>
    </source>
</evidence>
<dbReference type="OrthoDB" id="6502747at2759"/>
<dbReference type="GO" id="GO:0005576">
    <property type="term" value="C:extracellular region"/>
    <property type="evidence" value="ECO:0007669"/>
    <property type="project" value="UniProtKB-SubCell"/>
</dbReference>
<evidence type="ECO:0000313" key="7">
    <source>
        <dbReference type="Proteomes" id="UP000494165"/>
    </source>
</evidence>
<dbReference type="InterPro" id="IPR010345">
    <property type="entry name" value="IL-17_fam"/>
</dbReference>
<keyword evidence="3" id="KW-0964">Secreted</keyword>
<organism evidence="6 7">
    <name type="scientific">Cloeon dipterum</name>
    <dbReference type="NCBI Taxonomy" id="197152"/>
    <lineage>
        <taxon>Eukaryota</taxon>
        <taxon>Metazoa</taxon>
        <taxon>Ecdysozoa</taxon>
        <taxon>Arthropoda</taxon>
        <taxon>Hexapoda</taxon>
        <taxon>Insecta</taxon>
        <taxon>Pterygota</taxon>
        <taxon>Palaeoptera</taxon>
        <taxon>Ephemeroptera</taxon>
        <taxon>Pisciforma</taxon>
        <taxon>Baetidae</taxon>
        <taxon>Cloeon</taxon>
    </lineage>
</organism>